<proteinExistence type="predicted"/>
<keyword evidence="3" id="KW-1185">Reference proteome</keyword>
<evidence type="ECO:0000313" key="3">
    <source>
        <dbReference type="Proteomes" id="UP001501358"/>
    </source>
</evidence>
<evidence type="ECO:0000256" key="1">
    <source>
        <dbReference type="SAM" id="MobiDB-lite"/>
    </source>
</evidence>
<feature type="compositionally biased region" description="Polar residues" evidence="1">
    <location>
        <begin position="20"/>
        <end position="29"/>
    </location>
</feature>
<comment type="caution">
    <text evidence="2">The sequence shown here is derived from an EMBL/GenBank/DDBJ whole genome shotgun (WGS) entry which is preliminary data.</text>
</comment>
<organism evidence="2 3">
    <name type="scientific">Streptomyces thermolineatus</name>
    <dbReference type="NCBI Taxonomy" id="44033"/>
    <lineage>
        <taxon>Bacteria</taxon>
        <taxon>Bacillati</taxon>
        <taxon>Actinomycetota</taxon>
        <taxon>Actinomycetes</taxon>
        <taxon>Kitasatosporales</taxon>
        <taxon>Streptomycetaceae</taxon>
        <taxon>Streptomyces</taxon>
    </lineage>
</organism>
<feature type="region of interest" description="Disordered" evidence="1">
    <location>
        <begin position="1"/>
        <end position="29"/>
    </location>
</feature>
<dbReference type="Proteomes" id="UP001501358">
    <property type="component" value="Unassembled WGS sequence"/>
</dbReference>
<feature type="region of interest" description="Disordered" evidence="1">
    <location>
        <begin position="52"/>
        <end position="79"/>
    </location>
</feature>
<feature type="compositionally biased region" description="Low complexity" evidence="1">
    <location>
        <begin position="1"/>
        <end position="16"/>
    </location>
</feature>
<accession>A0ABP5ZM54</accession>
<gene>
    <name evidence="2" type="ORF">GCM10010406_37360</name>
</gene>
<sequence>MISGASSATAALSSPAGEDTVTSYRPGSPPISMTKSLWLPIPDTCPWPFSVPLRRLRGRSPRPPHDTPGLPFRKTGSFE</sequence>
<dbReference type="EMBL" id="BAAATA010000023">
    <property type="protein sequence ID" value="GAA2497415.1"/>
    <property type="molecule type" value="Genomic_DNA"/>
</dbReference>
<protein>
    <submittedName>
        <fullName evidence="2">Uncharacterized protein</fullName>
    </submittedName>
</protein>
<reference evidence="3" key="1">
    <citation type="journal article" date="2019" name="Int. J. Syst. Evol. Microbiol.">
        <title>The Global Catalogue of Microorganisms (GCM) 10K type strain sequencing project: providing services to taxonomists for standard genome sequencing and annotation.</title>
        <authorList>
            <consortium name="The Broad Institute Genomics Platform"/>
            <consortium name="The Broad Institute Genome Sequencing Center for Infectious Disease"/>
            <person name="Wu L."/>
            <person name="Ma J."/>
        </authorList>
    </citation>
    <scope>NUCLEOTIDE SEQUENCE [LARGE SCALE GENOMIC DNA]</scope>
    <source>
        <strain evidence="3">JCM 6307</strain>
    </source>
</reference>
<evidence type="ECO:0000313" key="2">
    <source>
        <dbReference type="EMBL" id="GAA2497415.1"/>
    </source>
</evidence>
<name>A0ABP5ZM54_9ACTN</name>